<proteinExistence type="predicted"/>
<evidence type="ECO:0000313" key="2">
    <source>
        <dbReference type="EMBL" id="GFT83235.1"/>
    </source>
</evidence>
<gene>
    <name evidence="2" type="ORF">NPIL_413691</name>
</gene>
<reference evidence="2" key="1">
    <citation type="submission" date="2020-08" db="EMBL/GenBank/DDBJ databases">
        <title>Multicomponent nature underlies the extraordinary mechanical properties of spider dragline silk.</title>
        <authorList>
            <person name="Kono N."/>
            <person name="Nakamura H."/>
            <person name="Mori M."/>
            <person name="Yoshida Y."/>
            <person name="Ohtoshi R."/>
            <person name="Malay A.D."/>
            <person name="Moran D.A.P."/>
            <person name="Tomita M."/>
            <person name="Numata K."/>
            <person name="Arakawa K."/>
        </authorList>
    </citation>
    <scope>NUCLEOTIDE SEQUENCE</scope>
</reference>
<dbReference type="Proteomes" id="UP000887013">
    <property type="component" value="Unassembled WGS sequence"/>
</dbReference>
<keyword evidence="3" id="KW-1185">Reference proteome</keyword>
<protein>
    <submittedName>
        <fullName evidence="2">Uncharacterized protein</fullName>
    </submittedName>
</protein>
<feature type="compositionally biased region" description="Basic and acidic residues" evidence="1">
    <location>
        <begin position="1"/>
        <end position="23"/>
    </location>
</feature>
<dbReference type="EMBL" id="BMAW01023546">
    <property type="protein sequence ID" value="GFT83235.1"/>
    <property type="molecule type" value="Genomic_DNA"/>
</dbReference>
<organism evidence="2 3">
    <name type="scientific">Nephila pilipes</name>
    <name type="common">Giant wood spider</name>
    <name type="synonym">Nephila maculata</name>
    <dbReference type="NCBI Taxonomy" id="299642"/>
    <lineage>
        <taxon>Eukaryota</taxon>
        <taxon>Metazoa</taxon>
        <taxon>Ecdysozoa</taxon>
        <taxon>Arthropoda</taxon>
        <taxon>Chelicerata</taxon>
        <taxon>Arachnida</taxon>
        <taxon>Araneae</taxon>
        <taxon>Araneomorphae</taxon>
        <taxon>Entelegynae</taxon>
        <taxon>Araneoidea</taxon>
        <taxon>Nephilidae</taxon>
        <taxon>Nephila</taxon>
    </lineage>
</organism>
<dbReference type="AlphaFoldDB" id="A0A8X6U5G2"/>
<evidence type="ECO:0000313" key="3">
    <source>
        <dbReference type="Proteomes" id="UP000887013"/>
    </source>
</evidence>
<feature type="region of interest" description="Disordered" evidence="1">
    <location>
        <begin position="1"/>
        <end position="83"/>
    </location>
</feature>
<feature type="compositionally biased region" description="Basic and acidic residues" evidence="1">
    <location>
        <begin position="60"/>
        <end position="73"/>
    </location>
</feature>
<name>A0A8X6U5G2_NEPPI</name>
<sequence>MVGRSPRERGLRRGRVRTIDKRVPSRRVCTPTRWKERSEPPNGDSTRNEPRRPGRVPLRPSERDDPPSLDHVRTGNVRLRQVL</sequence>
<accession>A0A8X6U5G2</accession>
<comment type="caution">
    <text evidence="2">The sequence shown here is derived from an EMBL/GenBank/DDBJ whole genome shotgun (WGS) entry which is preliminary data.</text>
</comment>
<evidence type="ECO:0000256" key="1">
    <source>
        <dbReference type="SAM" id="MobiDB-lite"/>
    </source>
</evidence>